<evidence type="ECO:0000313" key="1">
    <source>
        <dbReference type="EMBL" id="SPK73809.1"/>
    </source>
</evidence>
<dbReference type="EMBL" id="LT991976">
    <property type="protein sequence ID" value="SPK73809.1"/>
    <property type="molecule type" value="Genomic_DNA"/>
</dbReference>
<evidence type="ECO:0000313" key="2">
    <source>
        <dbReference type="Proteomes" id="UP000255505"/>
    </source>
</evidence>
<accession>A0A375IJS2</accession>
<organism evidence="1 2">
    <name type="scientific">Cupriavidus taiwanensis</name>
    <dbReference type="NCBI Taxonomy" id="164546"/>
    <lineage>
        <taxon>Bacteria</taxon>
        <taxon>Pseudomonadati</taxon>
        <taxon>Pseudomonadota</taxon>
        <taxon>Betaproteobacteria</taxon>
        <taxon>Burkholderiales</taxon>
        <taxon>Burkholderiaceae</taxon>
        <taxon>Cupriavidus</taxon>
    </lineage>
</organism>
<gene>
    <name evidence="1" type="ORF">CT19425_120051</name>
</gene>
<dbReference type="Proteomes" id="UP000255505">
    <property type="component" value="Chromosome I"/>
</dbReference>
<name>A0A375IJS2_9BURK</name>
<protein>
    <submittedName>
        <fullName evidence="1">Uncharacterized protein</fullName>
    </submittedName>
</protein>
<sequence length="55" mass="5997">MAGALEGWLNEPRARSGRLLLALSQERLRLLRRQYRGAWAPAPNASLRSLGAAGP</sequence>
<proteinExistence type="predicted"/>
<reference evidence="1 2" key="1">
    <citation type="submission" date="2018-01" db="EMBL/GenBank/DDBJ databases">
        <authorList>
            <person name="Gaut B.S."/>
            <person name="Morton B.R."/>
            <person name="Clegg M.T."/>
            <person name="Duvall M.R."/>
        </authorList>
    </citation>
    <scope>NUCLEOTIDE SEQUENCE [LARGE SCALE GENOMIC DNA]</scope>
    <source>
        <strain evidence="1">Cupriavidus taiwanensis LMG 19425</strain>
    </source>
</reference>
<dbReference type="AlphaFoldDB" id="A0A375IJS2"/>